<protein>
    <submittedName>
        <fullName evidence="1">Uncharacterized protein</fullName>
    </submittedName>
</protein>
<dbReference type="RefSeq" id="WP_113042463.1">
    <property type="nucleotide sequence ID" value="NZ_CAWPIB010000039.1"/>
</dbReference>
<keyword evidence="2" id="KW-1185">Reference proteome</keyword>
<dbReference type="AlphaFoldDB" id="A0A7X5QHJ5"/>
<reference evidence="1 2" key="1">
    <citation type="submission" date="2018-02" db="EMBL/GenBank/DDBJ databases">
        <authorList>
            <person name="Machado R.A."/>
        </authorList>
    </citation>
    <scope>NUCLEOTIDE SEQUENCE [LARGE SCALE GENOMIC DNA]</scope>
    <source>
        <strain evidence="1 2">DSM 19724</strain>
    </source>
</reference>
<sequence length="107" mass="12114">MATSNRPVLTLKSLADSEIKPTVTVKPKKDNAKSRRLAKQMAFWDKKRAEYEAKPRSRSVDEIIDSIIKPVDETDVIANLIIALKSNDKPEITGSRCLQDAWLYSVR</sequence>
<name>A0A7X5QHJ5_9GAMM</name>
<accession>A0A7X5QHJ5</accession>
<evidence type="ECO:0000313" key="2">
    <source>
        <dbReference type="Proteomes" id="UP000591844"/>
    </source>
</evidence>
<dbReference type="Proteomes" id="UP000591844">
    <property type="component" value="Unassembled WGS sequence"/>
</dbReference>
<organism evidence="1 2">
    <name type="scientific">Photorhabdus cinerea</name>
    <dbReference type="NCBI Taxonomy" id="471575"/>
    <lineage>
        <taxon>Bacteria</taxon>
        <taxon>Pseudomonadati</taxon>
        <taxon>Pseudomonadota</taxon>
        <taxon>Gammaproteobacteria</taxon>
        <taxon>Enterobacterales</taxon>
        <taxon>Morganellaceae</taxon>
        <taxon>Photorhabdus</taxon>
    </lineage>
</organism>
<dbReference type="EMBL" id="PUJW01000039">
    <property type="protein sequence ID" value="NHB94476.1"/>
    <property type="molecule type" value="Genomic_DNA"/>
</dbReference>
<evidence type="ECO:0000313" key="1">
    <source>
        <dbReference type="EMBL" id="NHB94476.1"/>
    </source>
</evidence>
<gene>
    <name evidence="1" type="ORF">C5469_20990</name>
</gene>
<proteinExistence type="predicted"/>
<comment type="caution">
    <text evidence="1">The sequence shown here is derived from an EMBL/GenBank/DDBJ whole genome shotgun (WGS) entry which is preliminary data.</text>
</comment>